<evidence type="ECO:0000256" key="1">
    <source>
        <dbReference type="PIRSR" id="PIRSR613078-2"/>
    </source>
</evidence>
<protein>
    <submittedName>
        <fullName evidence="2">Phosphohistidine phosphatase</fullName>
    </submittedName>
</protein>
<gene>
    <name evidence="2" type="ORF">SAMN05421761_11287</name>
</gene>
<reference evidence="3" key="1">
    <citation type="submission" date="2017-01" db="EMBL/GenBank/DDBJ databases">
        <authorList>
            <person name="Varghese N."/>
            <person name="Submissions S."/>
        </authorList>
    </citation>
    <scope>NUCLEOTIDE SEQUENCE [LARGE SCALE GENOMIC DNA]</scope>
    <source>
        <strain evidence="3">DSM 46698</strain>
    </source>
</reference>
<accession>A0A1N7NY87</accession>
<organism evidence="2 3">
    <name type="scientific">Belliella pelovolcani</name>
    <dbReference type="NCBI Taxonomy" id="529505"/>
    <lineage>
        <taxon>Bacteria</taxon>
        <taxon>Pseudomonadati</taxon>
        <taxon>Bacteroidota</taxon>
        <taxon>Cytophagia</taxon>
        <taxon>Cytophagales</taxon>
        <taxon>Cyclobacteriaceae</taxon>
        <taxon>Belliella</taxon>
    </lineage>
</organism>
<keyword evidence="3" id="KW-1185">Reference proteome</keyword>
<name>A0A1N7NY87_9BACT</name>
<feature type="binding site" evidence="1">
    <location>
        <position position="58"/>
    </location>
    <ligand>
        <name>substrate</name>
    </ligand>
</feature>
<dbReference type="PANTHER" id="PTHR47623:SF1">
    <property type="entry name" value="OS09G0287300 PROTEIN"/>
    <property type="match status" value="1"/>
</dbReference>
<evidence type="ECO:0000313" key="2">
    <source>
        <dbReference type="EMBL" id="SIT03317.1"/>
    </source>
</evidence>
<dbReference type="STRING" id="529505.SAMN05421761_11287"/>
<dbReference type="InterPro" id="IPR029033">
    <property type="entry name" value="His_PPase_superfam"/>
</dbReference>
<dbReference type="Gene3D" id="3.40.50.1240">
    <property type="entry name" value="Phosphoglycerate mutase-like"/>
    <property type="match status" value="1"/>
</dbReference>
<sequence length="163" mass="18671">MKRLILVRHAKSAWDDPFLRDHKRPLAIRGLRDAPKMGQRLKKRGVIPDMMLSSDATRASATAQIIAEQLHFPKKAIQYSNKLYHASSYEIFEQIRAVPQAVELLLVFGHNPGFNDLIWELGGELDNLPTAGQFGFIFHTDNWLDISKKNAEVWFDDYPKKNG</sequence>
<dbReference type="SUPFAM" id="SSF53254">
    <property type="entry name" value="Phosphoglycerate mutase-like"/>
    <property type="match status" value="1"/>
</dbReference>
<dbReference type="CDD" id="cd07067">
    <property type="entry name" value="HP_PGM_like"/>
    <property type="match status" value="1"/>
</dbReference>
<dbReference type="EMBL" id="FTOP01000012">
    <property type="protein sequence ID" value="SIT03317.1"/>
    <property type="molecule type" value="Genomic_DNA"/>
</dbReference>
<dbReference type="RefSeq" id="WP_076502281.1">
    <property type="nucleotide sequence ID" value="NZ_FTOP01000012.1"/>
</dbReference>
<evidence type="ECO:0000313" key="3">
    <source>
        <dbReference type="Proteomes" id="UP000186026"/>
    </source>
</evidence>
<dbReference type="OrthoDB" id="9810154at2"/>
<dbReference type="AlphaFoldDB" id="A0A1N7NY87"/>
<dbReference type="PANTHER" id="PTHR47623">
    <property type="entry name" value="OS09G0287300 PROTEIN"/>
    <property type="match status" value="1"/>
</dbReference>
<dbReference type="InterPro" id="IPR013078">
    <property type="entry name" value="His_Pase_superF_clade-1"/>
</dbReference>
<dbReference type="Proteomes" id="UP000186026">
    <property type="component" value="Unassembled WGS sequence"/>
</dbReference>
<dbReference type="Pfam" id="PF00300">
    <property type="entry name" value="His_Phos_1"/>
    <property type="match status" value="1"/>
</dbReference>
<proteinExistence type="predicted"/>